<evidence type="ECO:0000256" key="2">
    <source>
        <dbReference type="ARBA" id="ARBA00012485"/>
    </source>
</evidence>
<organism evidence="9 10">
    <name type="scientific">Centropus unirufus</name>
    <dbReference type="NCBI Taxonomy" id="1118519"/>
    <lineage>
        <taxon>Eukaryota</taxon>
        <taxon>Metazoa</taxon>
        <taxon>Chordata</taxon>
        <taxon>Craniata</taxon>
        <taxon>Vertebrata</taxon>
        <taxon>Euteleostomi</taxon>
        <taxon>Archelosauria</taxon>
        <taxon>Archosauria</taxon>
        <taxon>Dinosauria</taxon>
        <taxon>Saurischia</taxon>
        <taxon>Theropoda</taxon>
        <taxon>Coelurosauria</taxon>
        <taxon>Aves</taxon>
        <taxon>Neognathae</taxon>
        <taxon>Neoaves</taxon>
        <taxon>Otidimorphae</taxon>
        <taxon>Cuculiformes</taxon>
        <taxon>Centropidae</taxon>
        <taxon>Centropus</taxon>
    </lineage>
</organism>
<protein>
    <recommendedName>
        <fullName evidence="3">E3 ubiquitin-protein ligase E3D</fullName>
        <ecNumber evidence="2">2.3.2.26</ecNumber>
    </recommendedName>
    <alternativeName>
        <fullName evidence="6">HECT-type E3 ubiquitin transferase E3D</fullName>
    </alternativeName>
    <alternativeName>
        <fullName evidence="5">UbcH10-binding protein with a HECT-like domain</fullName>
    </alternativeName>
    <alternativeName>
        <fullName evidence="4">Ubiquitin-conjugating enzyme E2C-binding protein</fullName>
    </alternativeName>
</protein>
<dbReference type="GO" id="GO:0030332">
    <property type="term" value="F:cyclin binding"/>
    <property type="evidence" value="ECO:0007669"/>
    <property type="project" value="TreeGrafter"/>
</dbReference>
<dbReference type="InterPro" id="IPR019193">
    <property type="entry name" value="UBQ-conj_enz_E2-bd_prot"/>
</dbReference>
<dbReference type="GO" id="GO:0000151">
    <property type="term" value="C:ubiquitin ligase complex"/>
    <property type="evidence" value="ECO:0007669"/>
    <property type="project" value="TreeGrafter"/>
</dbReference>
<sequence length="368" mass="40668">PASSSSSRHLREANLSLCVPRQAELGSPLDVSVAADRLEARSGGSCEAVALPPGVRLEPSSCRALSLLRGDGLHMRLRLRSPPHADLVFNLRESLKPHKNYFFYCQCCGDVIVKDRKFLRVLPLPSENWSALVEEWCCHPDPFARSTLRPQHDDCFLGDTFFLLNSGNESHAPESPENTRVICKRCKAMLGETVSSDTVKYYVTEVIIQPSEGSFSPTPRSAFVQSMVAQCLMELSTAKSTFRFTVKGDNGKIYILIWLLNSDTLLVESSGSSSSHSVSTLFGDIFTPSSGPVGTWNAVKVLYQPCTKSRNKDLADAWENDIGVHPLKFPSETCLELLLILGLSTTSLPPSLRCMNSFQVRNSCFFRI</sequence>
<feature type="non-terminal residue" evidence="9">
    <location>
        <position position="1"/>
    </location>
</feature>
<dbReference type="GO" id="GO:0043161">
    <property type="term" value="P:proteasome-mediated ubiquitin-dependent protein catabolic process"/>
    <property type="evidence" value="ECO:0007669"/>
    <property type="project" value="TreeGrafter"/>
</dbReference>
<comment type="catalytic activity">
    <reaction evidence="1">
        <text>S-ubiquitinyl-[E2 ubiquitin-conjugating enzyme]-L-cysteine + [acceptor protein]-L-lysine = [E2 ubiquitin-conjugating enzyme]-L-cysteine + N(6)-ubiquitinyl-[acceptor protein]-L-lysine.</text>
        <dbReference type="EC" id="2.3.2.26"/>
    </reaction>
</comment>
<dbReference type="PANTHER" id="PTHR31531:SF2">
    <property type="entry name" value="E3 UBIQUITIN-PROTEIN LIGASE E3D"/>
    <property type="match status" value="1"/>
</dbReference>
<keyword evidence="10" id="KW-1185">Reference proteome</keyword>
<dbReference type="GO" id="GO:0000209">
    <property type="term" value="P:protein polyubiquitination"/>
    <property type="evidence" value="ECO:0007669"/>
    <property type="project" value="TreeGrafter"/>
</dbReference>
<evidence type="ECO:0000256" key="6">
    <source>
        <dbReference type="ARBA" id="ARBA00032298"/>
    </source>
</evidence>
<evidence type="ECO:0000313" key="9">
    <source>
        <dbReference type="EMBL" id="NWR76308.1"/>
    </source>
</evidence>
<keyword evidence="9" id="KW-0436">Ligase</keyword>
<evidence type="ECO:0000313" key="10">
    <source>
        <dbReference type="Proteomes" id="UP000517892"/>
    </source>
</evidence>
<dbReference type="OrthoDB" id="66510at2759"/>
<feature type="non-terminal residue" evidence="9">
    <location>
        <position position="368"/>
    </location>
</feature>
<comment type="function">
    <text evidence="7">E3 ubiquitin-protein ligase which accepts ubiquitin from specific E2 ubiquitin-conjugating enzymes, and transfers it to substrates, generally promoting their degradation by the proteasome. Independently of its E3 ubiquitin-protein ligase activity, acts as an inhibitor of CPSF3 endonuclease activity by blocking CPSF3 active site.</text>
</comment>
<dbReference type="PANTHER" id="PTHR31531">
    <property type="entry name" value="E3 UBIQUITIN-PROTEIN LIGASE E3D FAMILY MEMBER"/>
    <property type="match status" value="1"/>
</dbReference>
<evidence type="ECO:0000256" key="4">
    <source>
        <dbReference type="ARBA" id="ARBA00029737"/>
    </source>
</evidence>
<dbReference type="GO" id="GO:0061630">
    <property type="term" value="F:ubiquitin protein ligase activity"/>
    <property type="evidence" value="ECO:0007669"/>
    <property type="project" value="UniProtKB-EC"/>
</dbReference>
<dbReference type="GO" id="GO:0016874">
    <property type="term" value="F:ligase activity"/>
    <property type="evidence" value="ECO:0007669"/>
    <property type="project" value="UniProtKB-KW"/>
</dbReference>
<evidence type="ECO:0000256" key="3">
    <source>
        <dbReference type="ARBA" id="ARBA00013646"/>
    </source>
</evidence>
<dbReference type="Pfam" id="PF09814">
    <property type="entry name" value="HECT_2"/>
    <property type="match status" value="1"/>
</dbReference>
<dbReference type="AlphaFoldDB" id="A0A7K5A0I9"/>
<evidence type="ECO:0000256" key="5">
    <source>
        <dbReference type="ARBA" id="ARBA00032234"/>
    </source>
</evidence>
<dbReference type="Proteomes" id="UP000517892">
    <property type="component" value="Unassembled WGS sequence"/>
</dbReference>
<dbReference type="EC" id="2.3.2.26" evidence="2"/>
<reference evidence="9 10" key="1">
    <citation type="submission" date="2019-09" db="EMBL/GenBank/DDBJ databases">
        <title>Bird 10,000 Genomes (B10K) Project - Family phase.</title>
        <authorList>
            <person name="Zhang G."/>
        </authorList>
    </citation>
    <scope>NUCLEOTIDE SEQUENCE [LARGE SCALE GENOMIC DNA]</scope>
    <source>
        <strain evidence="9">B10K-DU-017-25</strain>
        <tissue evidence="9">Mixed tissue sample</tissue>
    </source>
</reference>
<dbReference type="GO" id="GO:0031624">
    <property type="term" value="F:ubiquitin conjugating enzyme binding"/>
    <property type="evidence" value="ECO:0007669"/>
    <property type="project" value="TreeGrafter"/>
</dbReference>
<evidence type="ECO:0000256" key="1">
    <source>
        <dbReference type="ARBA" id="ARBA00000885"/>
    </source>
</evidence>
<comment type="subunit">
    <text evidence="8">Interacts with UBE2C/UbcH10 (E2 ubiquitin-conjugating enzyme). In vitro, interacts with cyclin-B.</text>
</comment>
<dbReference type="GO" id="GO:0006513">
    <property type="term" value="P:protein monoubiquitination"/>
    <property type="evidence" value="ECO:0007669"/>
    <property type="project" value="TreeGrafter"/>
</dbReference>
<dbReference type="EMBL" id="VYZI01000334">
    <property type="protein sequence ID" value="NWR76308.1"/>
    <property type="molecule type" value="Genomic_DNA"/>
</dbReference>
<evidence type="ECO:0000256" key="8">
    <source>
        <dbReference type="ARBA" id="ARBA00064185"/>
    </source>
</evidence>
<dbReference type="GO" id="GO:0051865">
    <property type="term" value="P:protein autoubiquitination"/>
    <property type="evidence" value="ECO:0007669"/>
    <property type="project" value="TreeGrafter"/>
</dbReference>
<gene>
    <name evidence="9" type="primary">Ube3d</name>
    <name evidence="9" type="ORF">CENUNI_R11230</name>
</gene>
<accession>A0A7K5A0I9</accession>
<name>A0A7K5A0I9_9AVES</name>
<dbReference type="GO" id="GO:0005634">
    <property type="term" value="C:nucleus"/>
    <property type="evidence" value="ECO:0007669"/>
    <property type="project" value="TreeGrafter"/>
</dbReference>
<evidence type="ECO:0000256" key="7">
    <source>
        <dbReference type="ARBA" id="ARBA00053831"/>
    </source>
</evidence>
<proteinExistence type="predicted"/>
<comment type="caution">
    <text evidence="9">The sequence shown here is derived from an EMBL/GenBank/DDBJ whole genome shotgun (WGS) entry which is preliminary data.</text>
</comment>
<dbReference type="GO" id="GO:0005829">
    <property type="term" value="C:cytosol"/>
    <property type="evidence" value="ECO:0007669"/>
    <property type="project" value="TreeGrafter"/>
</dbReference>